<name>A0A078FX42_BRANA</name>
<proteinExistence type="predicted"/>
<feature type="signal peptide" evidence="1">
    <location>
        <begin position="1"/>
        <end position="15"/>
    </location>
</feature>
<keyword evidence="3" id="KW-1185">Reference proteome</keyword>
<sequence>MSFFALFLYLGLGLASSYIDPYKIWIGCSAGAATPCCGCGGGGSLSLIEAEAGATGAICVDRTNRREIAFITDQKARSEACLTNGRSQLGKASLRFLFLLDDADGRTRVKRTLVTRERSSLGEAVIEKIRKEGADPMDEDNDQRKLSAMKLDGIEEGYANMDGLPGN</sequence>
<gene>
    <name evidence="2" type="primary">BnaC01g26850D</name>
    <name evidence="2" type="ORF">GSBRNA2T00001741001</name>
</gene>
<dbReference type="STRING" id="3708.A0A078FX42"/>
<organism evidence="2 3">
    <name type="scientific">Brassica napus</name>
    <name type="common">Rape</name>
    <dbReference type="NCBI Taxonomy" id="3708"/>
    <lineage>
        <taxon>Eukaryota</taxon>
        <taxon>Viridiplantae</taxon>
        <taxon>Streptophyta</taxon>
        <taxon>Embryophyta</taxon>
        <taxon>Tracheophyta</taxon>
        <taxon>Spermatophyta</taxon>
        <taxon>Magnoliopsida</taxon>
        <taxon>eudicotyledons</taxon>
        <taxon>Gunneridae</taxon>
        <taxon>Pentapetalae</taxon>
        <taxon>rosids</taxon>
        <taxon>malvids</taxon>
        <taxon>Brassicales</taxon>
        <taxon>Brassicaceae</taxon>
        <taxon>Brassiceae</taxon>
        <taxon>Brassica</taxon>
    </lineage>
</organism>
<evidence type="ECO:0000256" key="1">
    <source>
        <dbReference type="SAM" id="SignalP"/>
    </source>
</evidence>
<keyword evidence="1" id="KW-0732">Signal</keyword>
<accession>A0A078FX42</accession>
<evidence type="ECO:0000313" key="3">
    <source>
        <dbReference type="Proteomes" id="UP000028999"/>
    </source>
</evidence>
<evidence type="ECO:0000313" key="2">
    <source>
        <dbReference type="EMBL" id="CDY17561.1"/>
    </source>
</evidence>
<dbReference type="AlphaFoldDB" id="A0A078FX42"/>
<protein>
    <submittedName>
        <fullName evidence="2">BnaC01g26850D protein</fullName>
    </submittedName>
</protein>
<dbReference type="Gramene" id="CDY17561">
    <property type="protein sequence ID" value="CDY17561"/>
    <property type="gene ID" value="GSBRNA2T00001741001"/>
</dbReference>
<dbReference type="Proteomes" id="UP000028999">
    <property type="component" value="Unassembled WGS sequence"/>
</dbReference>
<dbReference type="EMBL" id="LK032075">
    <property type="protein sequence ID" value="CDY17561.1"/>
    <property type="molecule type" value="Genomic_DNA"/>
</dbReference>
<feature type="chain" id="PRO_5012090813" evidence="1">
    <location>
        <begin position="16"/>
        <end position="167"/>
    </location>
</feature>
<reference evidence="2 3" key="1">
    <citation type="journal article" date="2014" name="Science">
        <title>Plant genetics. Early allopolyploid evolution in the post-Neolithic Brassica napus oilseed genome.</title>
        <authorList>
            <person name="Chalhoub B."/>
            <person name="Denoeud F."/>
            <person name="Liu S."/>
            <person name="Parkin I.A."/>
            <person name="Tang H."/>
            <person name="Wang X."/>
            <person name="Chiquet J."/>
            <person name="Belcram H."/>
            <person name="Tong C."/>
            <person name="Samans B."/>
            <person name="Correa M."/>
            <person name="Da Silva C."/>
            <person name="Just J."/>
            <person name="Falentin C."/>
            <person name="Koh C.S."/>
            <person name="Le Clainche I."/>
            <person name="Bernard M."/>
            <person name="Bento P."/>
            <person name="Noel B."/>
            <person name="Labadie K."/>
            <person name="Alberti A."/>
            <person name="Charles M."/>
            <person name="Arnaud D."/>
            <person name="Guo H."/>
            <person name="Daviaud C."/>
            <person name="Alamery S."/>
            <person name="Jabbari K."/>
            <person name="Zhao M."/>
            <person name="Edger P.P."/>
            <person name="Chelaifa H."/>
            <person name="Tack D."/>
            <person name="Lassalle G."/>
            <person name="Mestiri I."/>
            <person name="Schnel N."/>
            <person name="Le Paslier M.C."/>
            <person name="Fan G."/>
            <person name="Renault V."/>
            <person name="Bayer P.E."/>
            <person name="Golicz A.A."/>
            <person name="Manoli S."/>
            <person name="Lee T.H."/>
            <person name="Thi V.H."/>
            <person name="Chalabi S."/>
            <person name="Hu Q."/>
            <person name="Fan C."/>
            <person name="Tollenaere R."/>
            <person name="Lu Y."/>
            <person name="Battail C."/>
            <person name="Shen J."/>
            <person name="Sidebottom C.H."/>
            <person name="Wang X."/>
            <person name="Canaguier A."/>
            <person name="Chauveau A."/>
            <person name="Berard A."/>
            <person name="Deniot G."/>
            <person name="Guan M."/>
            <person name="Liu Z."/>
            <person name="Sun F."/>
            <person name="Lim Y.P."/>
            <person name="Lyons E."/>
            <person name="Town C.D."/>
            <person name="Bancroft I."/>
            <person name="Wang X."/>
            <person name="Meng J."/>
            <person name="Ma J."/>
            <person name="Pires J.C."/>
            <person name="King G.J."/>
            <person name="Brunel D."/>
            <person name="Delourme R."/>
            <person name="Renard M."/>
            <person name="Aury J.M."/>
            <person name="Adams K.L."/>
            <person name="Batley J."/>
            <person name="Snowdon R.J."/>
            <person name="Tost J."/>
            <person name="Edwards D."/>
            <person name="Zhou Y."/>
            <person name="Hua W."/>
            <person name="Sharpe A.G."/>
            <person name="Paterson A.H."/>
            <person name="Guan C."/>
            <person name="Wincker P."/>
        </authorList>
    </citation>
    <scope>NUCLEOTIDE SEQUENCE [LARGE SCALE GENOMIC DNA]</scope>
    <source>
        <strain evidence="3">cv. Darmor-bzh</strain>
    </source>
</reference>
<dbReference type="PaxDb" id="3708-A0A078FX42"/>